<evidence type="ECO:0000313" key="3">
    <source>
        <dbReference type="EMBL" id="ALG69955.1"/>
    </source>
</evidence>
<dbReference type="EMBL" id="CP012401">
    <property type="protein sequence ID" value="ALG69955.1"/>
    <property type="molecule type" value="Genomic_DNA"/>
</dbReference>
<accession>A0AAC8ZTH0</accession>
<keyword evidence="4" id="KW-1185">Reference proteome</keyword>
<proteinExistence type="predicted"/>
<dbReference type="RefSeq" id="WP_045581674.1">
    <property type="nucleotide sequence ID" value="NZ_CP012401.1"/>
</dbReference>
<sequence length="367" mass="38234">MQTPEPQTAPTAATAPGSTPVAAASGRSRWGRRGLRLGLALLLAPLAVAALGVPAVLWAGSRLYDQPFAWYNLNRIEAMAERAARNPDPVTVVALGDTALRDATLDEGGMAELAATRGVPNLEFLRIVHRQAQFADFEPLLDRLVALKPSLILIDRSLLTAGRGPVEELERYGRGLLRLARGQAYVQDQVALQYRRGCGPTPAAWLTGGTPDALAGSSAAARRVRAFIDRAWAAGIRVALIEVHSRPAPRPAGLISTASAAETNGGLSIAATANLPLWSRAVLGGGAPQQEREYAEEDDGSAGQPPQACADAPLRVDGRTAFSAWLTGGIAGAVVGAQPERMPGRAPMAIQAAAQAAPPVTEAASLP</sequence>
<evidence type="ECO:0000256" key="1">
    <source>
        <dbReference type="SAM" id="MobiDB-lite"/>
    </source>
</evidence>
<reference evidence="3 4" key="2">
    <citation type="journal article" date="2016" name="Genome Announc.">
        <title>Complete Genome Sequence of a Strain of Azospirillum thiophilum Isolated from a Sulfide Spring.</title>
        <authorList>
            <person name="Fomenkov A."/>
            <person name="Vincze T."/>
            <person name="Grabovich M."/>
            <person name="Anton B.P."/>
            <person name="Dubinina G."/>
            <person name="Orlova M."/>
            <person name="Belousova E."/>
            <person name="Roberts R.J."/>
        </authorList>
    </citation>
    <scope>NUCLEOTIDE SEQUENCE [LARGE SCALE GENOMIC DNA]</scope>
    <source>
        <strain evidence="3 4">BV-S</strain>
    </source>
</reference>
<gene>
    <name evidence="3" type="ORF">AL072_02370</name>
</gene>
<reference evidence="4" key="1">
    <citation type="submission" date="2015-08" db="EMBL/GenBank/DDBJ databases">
        <title>Complete Genome Sequence of Azospirillum thiophilum BV-S.</title>
        <authorList>
            <person name="Fomenkov A."/>
            <person name="Vincze T."/>
            <person name="Grabovich M."/>
            <person name="Dubinina G."/>
            <person name="Orlova M."/>
            <person name="Belousova E."/>
            <person name="Roberts R.J."/>
        </authorList>
    </citation>
    <scope>NUCLEOTIDE SEQUENCE [LARGE SCALE GENOMIC DNA]</scope>
    <source>
        <strain evidence="4">BV-S</strain>
    </source>
</reference>
<name>A0AAC8ZTH0_9PROT</name>
<evidence type="ECO:0000256" key="2">
    <source>
        <dbReference type="SAM" id="Phobius"/>
    </source>
</evidence>
<organism evidence="3 4">
    <name type="scientific">Azospirillum thiophilum</name>
    <dbReference type="NCBI Taxonomy" id="528244"/>
    <lineage>
        <taxon>Bacteria</taxon>
        <taxon>Pseudomonadati</taxon>
        <taxon>Pseudomonadota</taxon>
        <taxon>Alphaproteobacteria</taxon>
        <taxon>Rhodospirillales</taxon>
        <taxon>Azospirillaceae</taxon>
        <taxon>Azospirillum</taxon>
    </lineage>
</organism>
<feature type="region of interest" description="Disordered" evidence="1">
    <location>
        <begin position="288"/>
        <end position="311"/>
    </location>
</feature>
<keyword evidence="2" id="KW-0472">Membrane</keyword>
<dbReference type="Proteomes" id="UP000069935">
    <property type="component" value="Chromosome 1"/>
</dbReference>
<dbReference type="KEGG" id="ati:AL072_02370"/>
<keyword evidence="2" id="KW-0812">Transmembrane</keyword>
<feature type="transmembrane region" description="Helical" evidence="2">
    <location>
        <begin position="37"/>
        <end position="59"/>
    </location>
</feature>
<feature type="region of interest" description="Disordered" evidence="1">
    <location>
        <begin position="1"/>
        <end position="26"/>
    </location>
</feature>
<evidence type="ECO:0000313" key="4">
    <source>
        <dbReference type="Proteomes" id="UP000069935"/>
    </source>
</evidence>
<protein>
    <submittedName>
        <fullName evidence="3">Uncharacterized protein</fullName>
    </submittedName>
</protein>
<keyword evidence="2" id="KW-1133">Transmembrane helix</keyword>
<dbReference type="AlphaFoldDB" id="A0AAC8ZTH0"/>